<keyword evidence="3" id="KW-0804">Transcription</keyword>
<dbReference type="Gene3D" id="2.30.30.30">
    <property type="match status" value="1"/>
</dbReference>
<protein>
    <submittedName>
        <fullName evidence="5">Antiterminator LoaP</fullName>
    </submittedName>
</protein>
<evidence type="ECO:0000259" key="4">
    <source>
        <dbReference type="Pfam" id="PF02357"/>
    </source>
</evidence>
<dbReference type="NCBIfam" id="NF033641">
    <property type="entry name" value="antiterm_LoaP"/>
    <property type="match status" value="1"/>
</dbReference>
<dbReference type="CDD" id="cd06091">
    <property type="entry name" value="KOW_NusG"/>
    <property type="match status" value="1"/>
</dbReference>
<dbReference type="Proteomes" id="UP000634672">
    <property type="component" value="Unassembled WGS sequence"/>
</dbReference>
<evidence type="ECO:0000313" key="6">
    <source>
        <dbReference type="Proteomes" id="UP000634672"/>
    </source>
</evidence>
<evidence type="ECO:0000256" key="2">
    <source>
        <dbReference type="ARBA" id="ARBA00023015"/>
    </source>
</evidence>
<reference evidence="5 6" key="1">
    <citation type="submission" date="2020-08" db="EMBL/GenBank/DDBJ databases">
        <title>Genome public.</title>
        <authorList>
            <person name="Liu C."/>
            <person name="Sun Q."/>
        </authorList>
    </citation>
    <scope>NUCLEOTIDE SEQUENCE [LARGE SCALE GENOMIC DNA]</scope>
    <source>
        <strain evidence="5 6">NSJ-66</strain>
    </source>
</reference>
<evidence type="ECO:0000256" key="3">
    <source>
        <dbReference type="ARBA" id="ARBA00023163"/>
    </source>
</evidence>
<proteinExistence type="predicted"/>
<comment type="caution">
    <text evidence="5">The sequence shown here is derived from an EMBL/GenBank/DDBJ whole genome shotgun (WGS) entry which is preliminary data.</text>
</comment>
<feature type="domain" description="NusG-like N-terminal" evidence="4">
    <location>
        <begin position="2"/>
        <end position="95"/>
    </location>
</feature>
<dbReference type="Gene3D" id="3.30.70.940">
    <property type="entry name" value="NusG, N-terminal domain"/>
    <property type="match status" value="1"/>
</dbReference>
<dbReference type="SUPFAM" id="SSF50104">
    <property type="entry name" value="Translation proteins SH3-like domain"/>
    <property type="match status" value="1"/>
</dbReference>
<dbReference type="RefSeq" id="WP_187022533.1">
    <property type="nucleotide sequence ID" value="NZ_JACOPB010000007.1"/>
</dbReference>
<dbReference type="EMBL" id="JACOPB010000007">
    <property type="protein sequence ID" value="MBC5709501.1"/>
    <property type="molecule type" value="Genomic_DNA"/>
</dbReference>
<keyword evidence="2" id="KW-0805">Transcription regulation</keyword>
<name>A0ABR7H8H2_9FIRM</name>
<dbReference type="InterPro" id="IPR043425">
    <property type="entry name" value="NusG-like"/>
</dbReference>
<dbReference type="PANTHER" id="PTHR30265">
    <property type="entry name" value="RHO-INTERACTING TRANSCRIPTION TERMINATION FACTOR NUSG"/>
    <property type="match status" value="1"/>
</dbReference>
<evidence type="ECO:0000313" key="5">
    <source>
        <dbReference type="EMBL" id="MBC5709501.1"/>
    </source>
</evidence>
<dbReference type="CDD" id="cd09889">
    <property type="entry name" value="NGN_Bact_2"/>
    <property type="match status" value="1"/>
</dbReference>
<dbReference type="Pfam" id="PF02357">
    <property type="entry name" value="NusG"/>
    <property type="match status" value="1"/>
</dbReference>
<dbReference type="PANTHER" id="PTHR30265:SF4">
    <property type="entry name" value="KOW MOTIF FAMILY PROTEIN, EXPRESSED"/>
    <property type="match status" value="1"/>
</dbReference>
<keyword evidence="1" id="KW-0889">Transcription antitermination</keyword>
<dbReference type="InterPro" id="IPR036735">
    <property type="entry name" value="NGN_dom_sf"/>
</dbReference>
<accession>A0ABR7H8H2</accession>
<organism evidence="5 6">
    <name type="scientific">Hungatella hominis</name>
    <dbReference type="NCBI Taxonomy" id="2763050"/>
    <lineage>
        <taxon>Bacteria</taxon>
        <taxon>Bacillati</taxon>
        <taxon>Bacillota</taxon>
        <taxon>Clostridia</taxon>
        <taxon>Lachnospirales</taxon>
        <taxon>Lachnospiraceae</taxon>
        <taxon>Hungatella</taxon>
    </lineage>
</organism>
<dbReference type="InterPro" id="IPR014722">
    <property type="entry name" value="Rib_uL2_dom2"/>
</dbReference>
<dbReference type="InterPro" id="IPR008991">
    <property type="entry name" value="Translation_prot_SH3-like_sf"/>
</dbReference>
<keyword evidence="6" id="KW-1185">Reference proteome</keyword>
<sequence length="177" mass="20135">MWYVIQVRTGTEESIRLQCGKLIDRAAMERCFIPYCEEMKRYHGEWHKEKKILFPGYLFVISQDVEALFLGLKRICGLTKLLGSGSVIVPLTAEEERFLKQIGNDDQIVNVSKGVIVNGQVIILDGPLKGQEGVICKIDRHKRKAWLELLLFGRKQRVELGLEILGKMADGSIYNGK</sequence>
<dbReference type="SUPFAM" id="SSF82679">
    <property type="entry name" value="N-utilization substance G protein NusG, N-terminal domain"/>
    <property type="match status" value="1"/>
</dbReference>
<dbReference type="InterPro" id="IPR006645">
    <property type="entry name" value="NGN-like_dom"/>
</dbReference>
<dbReference type="InterPro" id="IPR047663">
    <property type="entry name" value="Transcription_antiterm_LoaP"/>
</dbReference>
<evidence type="ECO:0000256" key="1">
    <source>
        <dbReference type="ARBA" id="ARBA00022814"/>
    </source>
</evidence>
<gene>
    <name evidence="5" type="primary">loaP</name>
    <name evidence="5" type="ORF">H8S75_16200</name>
</gene>